<dbReference type="RefSeq" id="WP_137644904.1">
    <property type="nucleotide sequence ID" value="NZ_BAABRM010000009.1"/>
</dbReference>
<gene>
    <name evidence="1" type="ORF">ACFFGS_10425</name>
</gene>
<dbReference type="EMBL" id="JBHLUK010000072">
    <property type="protein sequence ID" value="MFC0424536.1"/>
    <property type="molecule type" value="Genomic_DNA"/>
</dbReference>
<name>A0ABV6K515_9LACO</name>
<comment type="caution">
    <text evidence="1">The sequence shown here is derived from an EMBL/GenBank/DDBJ whole genome shotgun (WGS) entry which is preliminary data.</text>
</comment>
<proteinExistence type="predicted"/>
<dbReference type="Proteomes" id="UP001589855">
    <property type="component" value="Unassembled WGS sequence"/>
</dbReference>
<evidence type="ECO:0000313" key="2">
    <source>
        <dbReference type="Proteomes" id="UP001589855"/>
    </source>
</evidence>
<keyword evidence="2" id="KW-1185">Reference proteome</keyword>
<organism evidence="1 2">
    <name type="scientific">Lactiplantibacillus plajomi</name>
    <dbReference type="NCBI Taxonomy" id="1457217"/>
    <lineage>
        <taxon>Bacteria</taxon>
        <taxon>Bacillati</taxon>
        <taxon>Bacillota</taxon>
        <taxon>Bacilli</taxon>
        <taxon>Lactobacillales</taxon>
        <taxon>Lactobacillaceae</taxon>
        <taxon>Lactiplantibacillus</taxon>
    </lineage>
</organism>
<sequence length="104" mass="11810">MLTPKKIHTDISAHHEQFLEILAQEPWLIPSLTALHLVPVVIGVKGFWKSSELRLKLKIEREKTKQAALQHMGNVHPGPKKVCCPSPLAKFKASHHLPNPLRRH</sequence>
<accession>A0ABV6K515</accession>
<evidence type="ECO:0000313" key="1">
    <source>
        <dbReference type="EMBL" id="MFC0424536.1"/>
    </source>
</evidence>
<reference evidence="1 2" key="1">
    <citation type="submission" date="2024-09" db="EMBL/GenBank/DDBJ databases">
        <authorList>
            <person name="Sun Q."/>
            <person name="Mori K."/>
        </authorList>
    </citation>
    <scope>NUCLEOTIDE SEQUENCE [LARGE SCALE GENOMIC DNA]</scope>
    <source>
        <strain evidence="1 2">TBRC 4575</strain>
    </source>
</reference>
<protein>
    <submittedName>
        <fullName evidence="1">Transposase</fullName>
    </submittedName>
</protein>